<dbReference type="EMBL" id="CAMXCT030004447">
    <property type="protein sequence ID" value="CAL4796458.1"/>
    <property type="molecule type" value="Genomic_DNA"/>
</dbReference>
<evidence type="ECO:0000256" key="1">
    <source>
        <dbReference type="SAM" id="MobiDB-lite"/>
    </source>
</evidence>
<reference evidence="2" key="1">
    <citation type="submission" date="2022-10" db="EMBL/GenBank/DDBJ databases">
        <authorList>
            <person name="Chen Y."/>
            <person name="Dougan E. K."/>
            <person name="Chan C."/>
            <person name="Rhodes N."/>
            <person name="Thang M."/>
        </authorList>
    </citation>
    <scope>NUCLEOTIDE SEQUENCE</scope>
</reference>
<feature type="region of interest" description="Disordered" evidence="1">
    <location>
        <begin position="84"/>
        <end position="103"/>
    </location>
</feature>
<dbReference type="EMBL" id="CAMXCT010004447">
    <property type="protein sequence ID" value="CAI4009146.1"/>
    <property type="molecule type" value="Genomic_DNA"/>
</dbReference>
<comment type="caution">
    <text evidence="2">The sequence shown here is derived from an EMBL/GenBank/DDBJ whole genome shotgun (WGS) entry which is preliminary data.</text>
</comment>
<dbReference type="EMBL" id="CAMXCT020004447">
    <property type="protein sequence ID" value="CAL1162521.1"/>
    <property type="molecule type" value="Genomic_DNA"/>
</dbReference>
<dbReference type="AlphaFoldDB" id="A0A9P1GCN1"/>
<accession>A0A9P1GCN1</accession>
<organism evidence="2">
    <name type="scientific">Cladocopium goreaui</name>
    <dbReference type="NCBI Taxonomy" id="2562237"/>
    <lineage>
        <taxon>Eukaryota</taxon>
        <taxon>Sar</taxon>
        <taxon>Alveolata</taxon>
        <taxon>Dinophyceae</taxon>
        <taxon>Suessiales</taxon>
        <taxon>Symbiodiniaceae</taxon>
        <taxon>Cladocopium</taxon>
    </lineage>
</organism>
<protein>
    <submittedName>
        <fullName evidence="2">Uncharacterized protein</fullName>
    </submittedName>
</protein>
<evidence type="ECO:0000313" key="4">
    <source>
        <dbReference type="Proteomes" id="UP001152797"/>
    </source>
</evidence>
<name>A0A9P1GCN1_9DINO</name>
<feature type="compositionally biased region" description="Polar residues" evidence="1">
    <location>
        <begin position="13"/>
        <end position="22"/>
    </location>
</feature>
<reference evidence="3 4" key="2">
    <citation type="submission" date="2024-05" db="EMBL/GenBank/DDBJ databases">
        <authorList>
            <person name="Chen Y."/>
            <person name="Shah S."/>
            <person name="Dougan E. K."/>
            <person name="Thang M."/>
            <person name="Chan C."/>
        </authorList>
    </citation>
    <scope>NUCLEOTIDE SEQUENCE [LARGE SCALE GENOMIC DNA]</scope>
</reference>
<evidence type="ECO:0000313" key="3">
    <source>
        <dbReference type="EMBL" id="CAL4796458.1"/>
    </source>
</evidence>
<sequence>MPASKFEAFNRANGYSTPSSEASGIMSRSFLAPPKKRDGVRAYQIAPIHSGMCHPPQSEAVRRDLLEYFAANGITRSSVTRLPCRSFSSDSRPAPRWRPSGLAPVRSSSLMPLGAAAEPPKMPIKTSIIRFKKQVQKRQLPFVV</sequence>
<proteinExistence type="predicted"/>
<evidence type="ECO:0000313" key="2">
    <source>
        <dbReference type="EMBL" id="CAI4009146.1"/>
    </source>
</evidence>
<dbReference type="Proteomes" id="UP001152797">
    <property type="component" value="Unassembled WGS sequence"/>
</dbReference>
<feature type="region of interest" description="Disordered" evidence="1">
    <location>
        <begin position="1"/>
        <end position="24"/>
    </location>
</feature>
<keyword evidence="4" id="KW-1185">Reference proteome</keyword>
<gene>
    <name evidence="2" type="ORF">C1SCF055_LOCUS34519</name>
</gene>